<evidence type="ECO:0000256" key="2">
    <source>
        <dbReference type="ARBA" id="ARBA00001947"/>
    </source>
</evidence>
<evidence type="ECO:0000256" key="15">
    <source>
        <dbReference type="ARBA" id="ARBA00031533"/>
    </source>
</evidence>
<keyword evidence="12" id="KW-0862">Zinc</keyword>
<evidence type="ECO:0000256" key="12">
    <source>
        <dbReference type="ARBA" id="ARBA00022833"/>
    </source>
</evidence>
<keyword evidence="8" id="KW-0645">Protease</keyword>
<dbReference type="CDD" id="cd09603">
    <property type="entry name" value="M1_APN_like"/>
    <property type="match status" value="1"/>
</dbReference>
<reference evidence="19 20" key="1">
    <citation type="journal article" date="2020" name="ISME J.">
        <title>Comparative genomics reveals insights into cyanobacterial evolution and habitat adaptation.</title>
        <authorList>
            <person name="Chen M.Y."/>
            <person name="Teng W.K."/>
            <person name="Zhao L."/>
            <person name="Hu C.X."/>
            <person name="Zhou Y.K."/>
            <person name="Han B.P."/>
            <person name="Song L.R."/>
            <person name="Shu W.S."/>
        </authorList>
    </citation>
    <scope>NUCLEOTIDE SEQUENCE [LARGE SCALE GENOMIC DNA]</scope>
    <source>
        <strain evidence="19 20">FACHB-1050</strain>
    </source>
</reference>
<keyword evidence="9" id="KW-0479">Metal-binding</keyword>
<accession>A0ABR8C6R4</accession>
<feature type="domain" description="Aminopeptidase N-like N-terminal" evidence="18">
    <location>
        <begin position="41"/>
        <end position="233"/>
    </location>
</feature>
<feature type="domain" description="Peptidase M1 membrane alanine aminopeptidase" evidence="17">
    <location>
        <begin position="270"/>
        <end position="479"/>
    </location>
</feature>
<evidence type="ECO:0000256" key="13">
    <source>
        <dbReference type="ARBA" id="ARBA00023049"/>
    </source>
</evidence>
<dbReference type="RefSeq" id="WP_190576566.1">
    <property type="nucleotide sequence ID" value="NZ_CAWPQU010000034.1"/>
</dbReference>
<keyword evidence="7" id="KW-0042">Antenna complex</keyword>
<evidence type="ECO:0000313" key="20">
    <source>
        <dbReference type="Proteomes" id="UP000618445"/>
    </source>
</evidence>
<evidence type="ECO:0000256" key="11">
    <source>
        <dbReference type="ARBA" id="ARBA00022801"/>
    </source>
</evidence>
<evidence type="ECO:0000256" key="6">
    <source>
        <dbReference type="ARBA" id="ARBA00022438"/>
    </source>
</evidence>
<dbReference type="Pfam" id="PF17900">
    <property type="entry name" value="Peptidase_M1_N"/>
    <property type="match status" value="1"/>
</dbReference>
<sequence>MTRKSWDSYLELASELGFWDGDSDKSKKHKSFHLPGAKPHYNPDRPGQVEHIALDLVLDIPQQAIAGTCKIRLRPVRDGITDLTLDAVSLRIDHVAITDQIEAKPDPDKTKCKFDYDGEFLRIYLNQPTKAGVPIEIAIAYAAEQPQRGIYFVQPTEHQPDKPTQVWTQGEDEDSRYWFPCFDYPGQLATSEIRIKVPKELMVISNGELIEVKDLKKEKIYHWSQKEVHPSYLMTLAIGDFIEVKDEWNGKPVTYYVDKSRTAEEAILTMGKTPQMIEFFSEKYGYDYAFPKYAQVCVADFIFGGMENTSTTLLTDRCVLDQRAAIDNRSSESLVAHELAHQWFGDLLVIKHWSHAWVKEGAATYAEVLWTDHEYGAEEAAYYLLGEARRYISEDKERYRRPMVTHVYREAIELYDRHIYEKGGCVYHMLRTELGDDLFWKAIHHFVQTNAHKTVETIDLLRAIEEATGKNCMFLFDQYVFRGGHPEYKIGYSWDGDNNLAKVTVTQTQDELFDLKIPIGFGFEEVASNQTFTVRVFEKDQAFYFPLKQKPKYISFDRGNNYLKQVSLEYGIAELKAGLQSDPDPIARIQCAEALAKKGGLEAVKALGQALIDEKFWGVRVEISENLAAIKLDQAFEALAKGLEDPDAKVRMAVINGLAQNKVQKSLDLIKPFIKKGDPSYNVEATAARLTGDLAAALSSEREPSKVVKLLQTVLKERAGWNEVVRSGAIAGLAKLKDSDEALETVLKYTEPDVPQPLRLASIRALGAMGKSQSKPKTEQILNRLKVIAQETFFLTQMAVVGALGQVDSAAAIGVLRSLSDSTPDGRVRRVADEAIQRVQRAIGKDAGLKQLREELDQLRKDNQDLKSRLEAIEAKAKP</sequence>
<dbReference type="PANTHER" id="PTHR11533:SF174">
    <property type="entry name" value="PUROMYCIN-SENSITIVE AMINOPEPTIDASE-RELATED"/>
    <property type="match status" value="1"/>
</dbReference>
<dbReference type="PRINTS" id="PR00756">
    <property type="entry name" value="ALADIPTASE"/>
</dbReference>
<dbReference type="Pfam" id="PF13646">
    <property type="entry name" value="HEAT_2"/>
    <property type="match status" value="1"/>
</dbReference>
<evidence type="ECO:0000256" key="16">
    <source>
        <dbReference type="SAM" id="Coils"/>
    </source>
</evidence>
<evidence type="ECO:0000256" key="7">
    <source>
        <dbReference type="ARBA" id="ARBA00022549"/>
    </source>
</evidence>
<evidence type="ECO:0000313" key="19">
    <source>
        <dbReference type="EMBL" id="MBD2316041.1"/>
    </source>
</evidence>
<evidence type="ECO:0000256" key="9">
    <source>
        <dbReference type="ARBA" id="ARBA00022723"/>
    </source>
</evidence>
<dbReference type="EMBL" id="JACJQY010000004">
    <property type="protein sequence ID" value="MBD2316041.1"/>
    <property type="molecule type" value="Genomic_DNA"/>
</dbReference>
<comment type="similarity">
    <text evidence="3">Belongs to the peptidase M1 family.</text>
</comment>
<dbReference type="InterPro" id="IPR016024">
    <property type="entry name" value="ARM-type_fold"/>
</dbReference>
<feature type="coiled-coil region" evidence="16">
    <location>
        <begin position="849"/>
        <end position="876"/>
    </location>
</feature>
<keyword evidence="16" id="KW-0175">Coiled coil</keyword>
<dbReference type="Gene3D" id="2.60.40.1730">
    <property type="entry name" value="tricorn interacting facor f3 domain"/>
    <property type="match status" value="1"/>
</dbReference>
<dbReference type="InterPro" id="IPR004155">
    <property type="entry name" value="PBS_lyase_HEAT"/>
</dbReference>
<keyword evidence="11" id="KW-0378">Hydrolase</keyword>
<dbReference type="EC" id="3.4.11.2" evidence="4"/>
<dbReference type="Pfam" id="PF01433">
    <property type="entry name" value="Peptidase_M1"/>
    <property type="match status" value="1"/>
</dbReference>
<organism evidence="19 20">
    <name type="scientific">Phormidium tenue FACHB-1050</name>
    <dbReference type="NCBI Taxonomy" id="2692857"/>
    <lineage>
        <taxon>Bacteria</taxon>
        <taxon>Bacillati</taxon>
        <taxon>Cyanobacteriota</taxon>
        <taxon>Cyanophyceae</taxon>
        <taxon>Oscillatoriophycideae</taxon>
        <taxon>Oscillatoriales</taxon>
        <taxon>Oscillatoriaceae</taxon>
        <taxon>Phormidium</taxon>
    </lineage>
</organism>
<gene>
    <name evidence="19" type="ORF">H6G05_04145</name>
</gene>
<dbReference type="InterPro" id="IPR001930">
    <property type="entry name" value="Peptidase_M1"/>
</dbReference>
<dbReference type="InterPro" id="IPR050344">
    <property type="entry name" value="Peptidase_M1_aminopeptidases"/>
</dbReference>
<dbReference type="PANTHER" id="PTHR11533">
    <property type="entry name" value="PROTEASE M1 ZINC METALLOPROTEASE"/>
    <property type="match status" value="1"/>
</dbReference>
<evidence type="ECO:0000256" key="3">
    <source>
        <dbReference type="ARBA" id="ARBA00010136"/>
    </source>
</evidence>
<protein>
    <recommendedName>
        <fullName evidence="5">Aminopeptidase N</fullName>
        <ecNumber evidence="4">3.4.11.2</ecNumber>
    </recommendedName>
    <alternativeName>
        <fullName evidence="14">Alanine aminopeptidase</fullName>
    </alternativeName>
    <alternativeName>
        <fullName evidence="15">Lysyl aminopeptidase</fullName>
    </alternativeName>
</protein>
<evidence type="ECO:0000256" key="8">
    <source>
        <dbReference type="ARBA" id="ARBA00022670"/>
    </source>
</evidence>
<keyword evidence="13" id="KW-0482">Metalloprotease</keyword>
<dbReference type="InterPro" id="IPR045357">
    <property type="entry name" value="Aminopeptidase_N-like_N"/>
</dbReference>
<evidence type="ECO:0000256" key="1">
    <source>
        <dbReference type="ARBA" id="ARBA00000098"/>
    </source>
</evidence>
<name>A0ABR8C6R4_9CYAN</name>
<dbReference type="Gene3D" id="1.10.390.10">
    <property type="entry name" value="Neutral Protease Domain 2"/>
    <property type="match status" value="1"/>
</dbReference>
<evidence type="ECO:0000256" key="10">
    <source>
        <dbReference type="ARBA" id="ARBA00022738"/>
    </source>
</evidence>
<evidence type="ECO:0000256" key="5">
    <source>
        <dbReference type="ARBA" id="ARBA00015611"/>
    </source>
</evidence>
<keyword evidence="20" id="KW-1185">Reference proteome</keyword>
<dbReference type="Proteomes" id="UP000618445">
    <property type="component" value="Unassembled WGS sequence"/>
</dbReference>
<dbReference type="InterPro" id="IPR011989">
    <property type="entry name" value="ARM-like"/>
</dbReference>
<evidence type="ECO:0000256" key="14">
    <source>
        <dbReference type="ARBA" id="ARBA00029811"/>
    </source>
</evidence>
<evidence type="ECO:0000259" key="17">
    <source>
        <dbReference type="Pfam" id="PF01433"/>
    </source>
</evidence>
<keyword evidence="6" id="KW-0031">Aminopeptidase</keyword>
<dbReference type="SUPFAM" id="SSF48371">
    <property type="entry name" value="ARM repeat"/>
    <property type="match status" value="1"/>
</dbReference>
<evidence type="ECO:0000259" key="18">
    <source>
        <dbReference type="Pfam" id="PF17900"/>
    </source>
</evidence>
<dbReference type="InterPro" id="IPR042097">
    <property type="entry name" value="Aminopeptidase_N-like_N_sf"/>
</dbReference>
<proteinExistence type="inferred from homology"/>
<dbReference type="SUPFAM" id="SSF55486">
    <property type="entry name" value="Metalloproteases ('zincins'), catalytic domain"/>
    <property type="match status" value="1"/>
</dbReference>
<dbReference type="Gene3D" id="1.25.10.10">
    <property type="entry name" value="Leucine-rich Repeat Variant"/>
    <property type="match status" value="2"/>
</dbReference>
<comment type="catalytic activity">
    <reaction evidence="1">
        <text>Release of an N-terminal amino acid, Xaa-|-Yaa- from a peptide, amide or arylamide. Xaa is preferably Ala, but may be most amino acids including Pro (slow action). When a terminal hydrophobic residue is followed by a prolyl residue, the two may be released as an intact Xaa-Pro dipeptide.</text>
        <dbReference type="EC" id="3.4.11.2"/>
    </reaction>
</comment>
<keyword evidence="10" id="KW-0605">Phycobilisome</keyword>
<comment type="caution">
    <text evidence="19">The sequence shown here is derived from an EMBL/GenBank/DDBJ whole genome shotgun (WGS) entry which is preliminary data.</text>
</comment>
<dbReference type="InterPro" id="IPR014782">
    <property type="entry name" value="Peptidase_M1_dom"/>
</dbReference>
<dbReference type="InterPro" id="IPR027268">
    <property type="entry name" value="Peptidase_M4/M1_CTD_sf"/>
</dbReference>
<evidence type="ECO:0000256" key="4">
    <source>
        <dbReference type="ARBA" id="ARBA00012564"/>
    </source>
</evidence>
<dbReference type="SMART" id="SM00567">
    <property type="entry name" value="EZ_HEAT"/>
    <property type="match status" value="3"/>
</dbReference>
<dbReference type="SUPFAM" id="SSF63737">
    <property type="entry name" value="Leukotriene A4 hydrolase N-terminal domain"/>
    <property type="match status" value="1"/>
</dbReference>
<comment type="cofactor">
    <cofactor evidence="2">
        <name>Zn(2+)</name>
        <dbReference type="ChEBI" id="CHEBI:29105"/>
    </cofactor>
</comment>